<evidence type="ECO:0000313" key="3">
    <source>
        <dbReference type="Proteomes" id="UP000799441"/>
    </source>
</evidence>
<accession>A0A9P4UP00</accession>
<dbReference type="OrthoDB" id="2591256at2759"/>
<feature type="signal peptide" evidence="1">
    <location>
        <begin position="1"/>
        <end position="23"/>
    </location>
</feature>
<reference evidence="2" key="1">
    <citation type="journal article" date="2020" name="Stud. Mycol.">
        <title>101 Dothideomycetes genomes: a test case for predicting lifestyles and emergence of pathogens.</title>
        <authorList>
            <person name="Haridas S."/>
            <person name="Albert R."/>
            <person name="Binder M."/>
            <person name="Bloem J."/>
            <person name="Labutti K."/>
            <person name="Salamov A."/>
            <person name="Andreopoulos B."/>
            <person name="Baker S."/>
            <person name="Barry K."/>
            <person name="Bills G."/>
            <person name="Bluhm B."/>
            <person name="Cannon C."/>
            <person name="Castanera R."/>
            <person name="Culley D."/>
            <person name="Daum C."/>
            <person name="Ezra D."/>
            <person name="Gonzalez J."/>
            <person name="Henrissat B."/>
            <person name="Kuo A."/>
            <person name="Liang C."/>
            <person name="Lipzen A."/>
            <person name="Lutzoni F."/>
            <person name="Magnuson J."/>
            <person name="Mondo S."/>
            <person name="Nolan M."/>
            <person name="Ohm R."/>
            <person name="Pangilinan J."/>
            <person name="Park H.-J."/>
            <person name="Ramirez L."/>
            <person name="Alfaro M."/>
            <person name="Sun H."/>
            <person name="Tritt A."/>
            <person name="Yoshinaga Y."/>
            <person name="Zwiers L.-H."/>
            <person name="Turgeon B."/>
            <person name="Goodwin S."/>
            <person name="Spatafora J."/>
            <person name="Crous P."/>
            <person name="Grigoriev I."/>
        </authorList>
    </citation>
    <scope>NUCLEOTIDE SEQUENCE</scope>
    <source>
        <strain evidence="2">CBS 116435</strain>
    </source>
</reference>
<dbReference type="AlphaFoldDB" id="A0A9P4UP00"/>
<sequence length="745" mass="81571">MHVLSRLCLWELLSVQHVVLSYASLLPVSLNSRDCITPATTIHLSDPPYENFFYSDCHSANQVVVTSPLPDSNLTIIGPRLLVAWPAGNSGVVTFFGPTNGINGSLSIRLVNGSATYPVRGVYQPASSSSSSKNPSVGAQALVSFNSSAILSVAILGSIRTIRDFTEGPSILVPSAQSAINVSLGEDGSVSLSRLWFDNITSTEITFKPYGNSCAVTNKDGALHFGAGTYNFTAIFDYPQLTQLNTSEVLRPDAHQLQTRSPDQATSLSFLSYSQKLLAGAWRFLTYFGRDSMISLLLMQPVLSEGDGGAIEAVIAAALERVNVTDNDGSVCHEETIGDYATYLNLQEGVYGSNATEPGCDYKMIDTDFFLPIALESYFVQTAVGRQRKTTFFRRESSFNTATYGTSYAEMAYLAAAKIMRISAPFAARGGQRRDNLIRLKQGQIVGEWRDSTYGIGGGRIPYDVNTALVPAALRSIAALSEAGFFPHHPQWKTIAARYAKVWEDETLRFFVVSIPASQARQLVTNYTRDANDGFPANAAQIVEDVVYHGLALDGNNNQSVVKVMNTDDCFRHFLLNTTNQAQLTLFLNQTAINIQAPFPVGLNTPVGMIVANPAYGGAPVYAANWTNNAYHGTVVWSWQLAMMAAGLQRQLGRCNSTVPTPDFCQDDVVYSNVKAAYNHLWDSIEANQQYLSSEVWSWVYRDNRFQYIALGALPPPAGNSPTESDIVQLWSLTFLSVRRDEKFR</sequence>
<comment type="caution">
    <text evidence="2">The sequence shown here is derived from an EMBL/GenBank/DDBJ whole genome shotgun (WGS) entry which is preliminary data.</text>
</comment>
<keyword evidence="3" id="KW-1185">Reference proteome</keyword>
<feature type="chain" id="PRO_5040206660" evidence="1">
    <location>
        <begin position="24"/>
        <end position="745"/>
    </location>
</feature>
<protein>
    <submittedName>
        <fullName evidence="2">Glycogen debranching enzyme</fullName>
    </submittedName>
</protein>
<evidence type="ECO:0000256" key="1">
    <source>
        <dbReference type="SAM" id="SignalP"/>
    </source>
</evidence>
<proteinExistence type="predicted"/>
<gene>
    <name evidence="2" type="ORF">K431DRAFT_320525</name>
</gene>
<keyword evidence="1" id="KW-0732">Signal</keyword>
<evidence type="ECO:0000313" key="2">
    <source>
        <dbReference type="EMBL" id="KAF2721244.1"/>
    </source>
</evidence>
<dbReference type="Proteomes" id="UP000799441">
    <property type="component" value="Unassembled WGS sequence"/>
</dbReference>
<dbReference type="EMBL" id="MU003792">
    <property type="protein sequence ID" value="KAF2721244.1"/>
    <property type="molecule type" value="Genomic_DNA"/>
</dbReference>
<organism evidence="2 3">
    <name type="scientific">Polychaeton citri CBS 116435</name>
    <dbReference type="NCBI Taxonomy" id="1314669"/>
    <lineage>
        <taxon>Eukaryota</taxon>
        <taxon>Fungi</taxon>
        <taxon>Dikarya</taxon>
        <taxon>Ascomycota</taxon>
        <taxon>Pezizomycotina</taxon>
        <taxon>Dothideomycetes</taxon>
        <taxon>Dothideomycetidae</taxon>
        <taxon>Capnodiales</taxon>
        <taxon>Capnodiaceae</taxon>
        <taxon>Polychaeton</taxon>
    </lineage>
</organism>
<name>A0A9P4UP00_9PEZI</name>